<evidence type="ECO:0000259" key="8">
    <source>
        <dbReference type="PROSITE" id="PS50109"/>
    </source>
</evidence>
<evidence type="ECO:0000256" key="3">
    <source>
        <dbReference type="ARBA" id="ARBA00022553"/>
    </source>
</evidence>
<dbReference type="InterPro" id="IPR013655">
    <property type="entry name" value="PAS_fold_3"/>
</dbReference>
<dbReference type="Gene3D" id="1.10.287.130">
    <property type="match status" value="1"/>
</dbReference>
<dbReference type="InterPro" id="IPR004358">
    <property type="entry name" value="Sig_transdc_His_kin-like_C"/>
</dbReference>
<evidence type="ECO:0000256" key="2">
    <source>
        <dbReference type="ARBA" id="ARBA00012438"/>
    </source>
</evidence>
<evidence type="ECO:0000259" key="11">
    <source>
        <dbReference type="PROSITE" id="PS50113"/>
    </source>
</evidence>
<dbReference type="PANTHER" id="PTHR43304">
    <property type="entry name" value="PHYTOCHROME-LIKE PROTEIN CPH1"/>
    <property type="match status" value="1"/>
</dbReference>
<evidence type="ECO:0000259" key="9">
    <source>
        <dbReference type="PROSITE" id="PS50110"/>
    </source>
</evidence>
<dbReference type="Pfam" id="PF08447">
    <property type="entry name" value="PAS_3"/>
    <property type="match status" value="1"/>
</dbReference>
<dbReference type="PROSITE" id="PS50113">
    <property type="entry name" value="PAC"/>
    <property type="match status" value="2"/>
</dbReference>
<dbReference type="InterPro" id="IPR001789">
    <property type="entry name" value="Sig_transdc_resp-reg_receiver"/>
</dbReference>
<feature type="coiled-coil region" evidence="7">
    <location>
        <begin position="883"/>
        <end position="910"/>
    </location>
</feature>
<dbReference type="SMART" id="SM00091">
    <property type="entry name" value="PAS"/>
    <property type="match status" value="5"/>
</dbReference>
<dbReference type="InterPro" id="IPR011006">
    <property type="entry name" value="CheY-like_superfamily"/>
</dbReference>
<evidence type="ECO:0000256" key="6">
    <source>
        <dbReference type="PROSITE-ProRule" id="PRU00169"/>
    </source>
</evidence>
<dbReference type="SUPFAM" id="SSF55785">
    <property type="entry name" value="PYP-like sensor domain (PAS domain)"/>
    <property type="match status" value="6"/>
</dbReference>
<dbReference type="SUPFAM" id="SSF47384">
    <property type="entry name" value="Homodimeric domain of signal transducing histidine kinase"/>
    <property type="match status" value="1"/>
</dbReference>
<comment type="catalytic activity">
    <reaction evidence="1">
        <text>ATP + protein L-histidine = ADP + protein N-phospho-L-histidine.</text>
        <dbReference type="EC" id="2.7.13.3"/>
    </reaction>
</comment>
<dbReference type="Pfam" id="PF00989">
    <property type="entry name" value="PAS"/>
    <property type="match status" value="2"/>
</dbReference>
<evidence type="ECO:0000256" key="4">
    <source>
        <dbReference type="ARBA" id="ARBA00022679"/>
    </source>
</evidence>
<dbReference type="GO" id="GO:0006355">
    <property type="term" value="P:regulation of DNA-templated transcription"/>
    <property type="evidence" value="ECO:0007669"/>
    <property type="project" value="InterPro"/>
</dbReference>
<organism evidence="12 13">
    <name type="scientific">Gelidibacter gilvus</name>
    <dbReference type="NCBI Taxonomy" id="59602"/>
    <lineage>
        <taxon>Bacteria</taxon>
        <taxon>Pseudomonadati</taxon>
        <taxon>Bacteroidota</taxon>
        <taxon>Flavobacteriia</taxon>
        <taxon>Flavobacteriales</taxon>
        <taxon>Flavobacteriaceae</taxon>
        <taxon>Gelidibacter</taxon>
    </lineage>
</organism>
<keyword evidence="13" id="KW-1185">Reference proteome</keyword>
<dbReference type="RefSeq" id="WP_129018954.1">
    <property type="nucleotide sequence ID" value="NZ_SDDZ01000019.1"/>
</dbReference>
<dbReference type="CDD" id="cd00082">
    <property type="entry name" value="HisKA"/>
    <property type="match status" value="1"/>
</dbReference>
<dbReference type="InterPro" id="IPR000700">
    <property type="entry name" value="PAS-assoc_C"/>
</dbReference>
<feature type="domain" description="PAS" evidence="10">
    <location>
        <begin position="143"/>
        <end position="200"/>
    </location>
</feature>
<feature type="modified residue" description="4-aspartylphosphate" evidence="6">
    <location>
        <position position="60"/>
    </location>
</feature>
<dbReference type="GO" id="GO:0000155">
    <property type="term" value="F:phosphorelay sensor kinase activity"/>
    <property type="evidence" value="ECO:0007669"/>
    <property type="project" value="InterPro"/>
</dbReference>
<dbReference type="InterPro" id="IPR001610">
    <property type="entry name" value="PAC"/>
</dbReference>
<dbReference type="InterPro" id="IPR036097">
    <property type="entry name" value="HisK_dim/P_sf"/>
</dbReference>
<dbReference type="CDD" id="cd00156">
    <property type="entry name" value="REC"/>
    <property type="match status" value="1"/>
</dbReference>
<feature type="domain" description="PAS" evidence="10">
    <location>
        <begin position="391"/>
        <end position="465"/>
    </location>
</feature>
<dbReference type="PRINTS" id="PR00344">
    <property type="entry name" value="BCTRLSENSOR"/>
</dbReference>
<dbReference type="SMART" id="SM00086">
    <property type="entry name" value="PAC"/>
    <property type="match status" value="6"/>
</dbReference>
<keyword evidence="5" id="KW-0418">Kinase</keyword>
<dbReference type="OrthoDB" id="5401121at2"/>
<keyword evidence="7" id="KW-0175">Coiled coil</keyword>
<dbReference type="Pfam" id="PF02518">
    <property type="entry name" value="HATPase_c"/>
    <property type="match status" value="1"/>
</dbReference>
<dbReference type="PROSITE" id="PS50109">
    <property type="entry name" value="HIS_KIN"/>
    <property type="match status" value="1"/>
</dbReference>
<dbReference type="PROSITE" id="PS50110">
    <property type="entry name" value="RESPONSE_REGULATORY"/>
    <property type="match status" value="1"/>
</dbReference>
<dbReference type="Pfam" id="PF13426">
    <property type="entry name" value="PAS_9"/>
    <property type="match status" value="3"/>
</dbReference>
<dbReference type="Gene3D" id="3.30.565.10">
    <property type="entry name" value="Histidine kinase-like ATPase, C-terminal domain"/>
    <property type="match status" value="1"/>
</dbReference>
<dbReference type="InterPro" id="IPR013767">
    <property type="entry name" value="PAS_fold"/>
</dbReference>
<feature type="domain" description="Histidine kinase" evidence="8">
    <location>
        <begin position="917"/>
        <end position="1129"/>
    </location>
</feature>
<proteinExistence type="predicted"/>
<dbReference type="InterPro" id="IPR003661">
    <property type="entry name" value="HisK_dim/P_dom"/>
</dbReference>
<dbReference type="InterPro" id="IPR035965">
    <property type="entry name" value="PAS-like_dom_sf"/>
</dbReference>
<evidence type="ECO:0000259" key="10">
    <source>
        <dbReference type="PROSITE" id="PS50112"/>
    </source>
</evidence>
<dbReference type="AlphaFoldDB" id="A0A4Q0XC98"/>
<dbReference type="Proteomes" id="UP000289792">
    <property type="component" value="Unassembled WGS sequence"/>
</dbReference>
<evidence type="ECO:0000313" key="12">
    <source>
        <dbReference type="EMBL" id="RXJ44354.1"/>
    </source>
</evidence>
<feature type="domain" description="PAC" evidence="11">
    <location>
        <begin position="838"/>
        <end position="892"/>
    </location>
</feature>
<feature type="domain" description="Response regulatory" evidence="9">
    <location>
        <begin position="9"/>
        <end position="125"/>
    </location>
</feature>
<dbReference type="Gene3D" id="2.10.70.100">
    <property type="match status" value="1"/>
</dbReference>
<dbReference type="PROSITE" id="PS50112">
    <property type="entry name" value="PAS"/>
    <property type="match status" value="4"/>
</dbReference>
<evidence type="ECO:0000256" key="1">
    <source>
        <dbReference type="ARBA" id="ARBA00000085"/>
    </source>
</evidence>
<reference evidence="12 13" key="1">
    <citation type="submission" date="2019-01" db="EMBL/GenBank/DDBJ databases">
        <title>Genome sequence of the Antarctic species Gelidibacter gilvus ACAM 158(T).</title>
        <authorList>
            <person name="Bowman J.P."/>
        </authorList>
    </citation>
    <scope>NUCLEOTIDE SEQUENCE [LARGE SCALE GENOMIC DNA]</scope>
    <source>
        <strain evidence="12 13">IC158</strain>
    </source>
</reference>
<name>A0A4Q0XC98_9FLAO</name>
<dbReference type="InterPro" id="IPR003594">
    <property type="entry name" value="HATPase_dom"/>
</dbReference>
<dbReference type="SMART" id="SM00387">
    <property type="entry name" value="HATPase_c"/>
    <property type="match status" value="1"/>
</dbReference>
<feature type="domain" description="PAC" evidence="11">
    <location>
        <begin position="592"/>
        <end position="644"/>
    </location>
</feature>
<sequence length="1129" mass="129825">MNQKSKHIKILLLENDEGSLLSTSRWIKKRETDFEVLVLNSKSEYLKALDGYKPDIILFDHSFTFLDYEEALRLLKATKLEVPFILFSENISIDLGLKILKHGVSDYILKDNLKNLPFFIEKAINKNNLEQEHLQSYKKNTESVRKFEGLIKTSSDVIIILTPDGEINYISPSVEQLLGLSVQKVHHRKLVDLLNLDDPEIFIDAFTNSIGSVEKCTTSVLIQVKTKNKQSIWLQANFTNHLDDSSLNGIVLRLKNVTLERQNEIKILENEKKYRAFFENSLDGILLTNINGIIHAANPAACKIFQMTEDEICKKGRSGIVDLNDPRFHQAIKERELTGKTKSEINMFRKDGSSFVGELTSTIIDTNKGYASLVIKDNSEKKAFQHKLKKSEERYKSLFNNNPLPTFVFNENDLSIVDVNKSCSTNYGFTREEFLTMNLKDLQNQTENKHLDKLVEEFRNSPETSFHAYSTHLKKDKSEILVENSSHRFIIDGIPYVVAVCTDITEKERNLKKLTDTSIRLKVAEKIAKIGYWELDLNDNSLFCSDYIFNIYGIQDKNVKPTMDLFLKMMHPVDKKKYAKKLNELQLGIKGNEFEFRIILENGAVKWIHSRSKGVQKSEHQTHCIKGIIQDITSEKIAYEKLLKSESRYKGLVQSQTNYFVRIDIDGNYSFTNKKFIEEFGWAFKDHDPIGKSSLTDIMPYHHQKLRETAEHCISNPNENCQMEIDKRMEDGGVKTTLWDMIYLTDISEDGEIQGVGIDISERVKVERENKFQANLLNKIGQGIMATDSNDRVTYWNKAAEEIYLWKQDEVLGKNIFKLLYGNNEKHKDTLRLLKSGKIWTGELIAKLKDGSTLPTQITKSPLFDENETFLGVIRISSDISKLKKSEIKLKKLNKELSEYTKELFSANEGLEQFSYIVSHNLRAPIANILGIGDLLNNNIQPEDIHELLLHELFSNIGRLDDVMQDLHETLKLKTEFPKNLEKVKFESLIQNIIKSNKNLIDTEKVIIITDFTAIDEIYTVKSYLYSTFFNLISNSIKYRKPNVPPVIHISTEINKDEIIIHFKDNGLGINLEKKGDLIFGFYKRFHNHVEGKGLGLFMVKSQIEMLGGHITVKSLEGEGAEFIINLQK</sequence>
<dbReference type="EC" id="2.7.13.3" evidence="2"/>
<keyword evidence="4" id="KW-0808">Transferase</keyword>
<dbReference type="InterPro" id="IPR036890">
    <property type="entry name" value="HATPase_C_sf"/>
</dbReference>
<protein>
    <recommendedName>
        <fullName evidence="2">histidine kinase</fullName>
        <ecNumber evidence="2">2.7.13.3</ecNumber>
    </recommendedName>
</protein>
<dbReference type="Gene3D" id="3.40.50.2300">
    <property type="match status" value="1"/>
</dbReference>
<feature type="domain" description="PAS" evidence="10">
    <location>
        <begin position="769"/>
        <end position="821"/>
    </location>
</feature>
<dbReference type="SUPFAM" id="SSF55874">
    <property type="entry name" value="ATPase domain of HSP90 chaperone/DNA topoisomerase II/histidine kinase"/>
    <property type="match status" value="1"/>
</dbReference>
<accession>A0A4Q0XC98</accession>
<evidence type="ECO:0000313" key="13">
    <source>
        <dbReference type="Proteomes" id="UP000289792"/>
    </source>
</evidence>
<evidence type="ECO:0000256" key="7">
    <source>
        <dbReference type="SAM" id="Coils"/>
    </source>
</evidence>
<dbReference type="SUPFAM" id="SSF52172">
    <property type="entry name" value="CheY-like"/>
    <property type="match status" value="1"/>
</dbReference>
<dbReference type="InterPro" id="IPR052162">
    <property type="entry name" value="Sensor_kinase/Photoreceptor"/>
</dbReference>
<keyword evidence="3 6" id="KW-0597">Phosphoprotein</keyword>
<gene>
    <name evidence="12" type="ORF">ESZ48_18315</name>
</gene>
<dbReference type="NCBIfam" id="TIGR00229">
    <property type="entry name" value="sensory_box"/>
    <property type="match status" value="5"/>
</dbReference>
<dbReference type="Gene3D" id="3.30.450.20">
    <property type="entry name" value="PAS domain"/>
    <property type="match status" value="6"/>
</dbReference>
<dbReference type="InterPro" id="IPR005467">
    <property type="entry name" value="His_kinase_dom"/>
</dbReference>
<dbReference type="InterPro" id="IPR000014">
    <property type="entry name" value="PAS"/>
</dbReference>
<dbReference type="EMBL" id="SDDZ01000019">
    <property type="protein sequence ID" value="RXJ44354.1"/>
    <property type="molecule type" value="Genomic_DNA"/>
</dbReference>
<evidence type="ECO:0000256" key="5">
    <source>
        <dbReference type="ARBA" id="ARBA00022777"/>
    </source>
</evidence>
<dbReference type="CDD" id="cd00130">
    <property type="entry name" value="PAS"/>
    <property type="match status" value="4"/>
</dbReference>
<dbReference type="PANTHER" id="PTHR43304:SF1">
    <property type="entry name" value="PAC DOMAIN-CONTAINING PROTEIN"/>
    <property type="match status" value="1"/>
</dbReference>
<feature type="domain" description="PAS" evidence="10">
    <location>
        <begin position="270"/>
        <end position="344"/>
    </location>
</feature>
<comment type="caution">
    <text evidence="12">The sequence shown here is derived from an EMBL/GenBank/DDBJ whole genome shotgun (WGS) entry which is preliminary data.</text>
</comment>